<evidence type="ECO:0000313" key="1">
    <source>
        <dbReference type="EMBL" id="OOF93378.1"/>
    </source>
</evidence>
<dbReference type="AlphaFoldDB" id="A0A1R3RFX0"/>
<name>A0A1R3RFX0_ASPC5</name>
<sequence>MSYYTSPSIPSNPHPETLIQAAITSKLDWLTHHPKSVLSPSLCAQHNITILPLDLSTSHHETTNSTTTPLFFNPLSTDLLDNHPVNQSRYAWMDTITPDFYSIRDYTTIRSDQQESHPLNRMAELSRKLEKYMDVVPRTTLPTGEEHSLAHLAHWDLSWTTDTIYAGTFIHHTHPKTYLYSISRIYRFHDRRYPHLTMISQHWCLEDCPEDHLMRYEIIALLQSMNSRVTRNIYDPDDTVPCDCCSVLIWCVVVGVDDIVYEADPWAYSAGAYA</sequence>
<dbReference type="VEuPathDB" id="FungiDB:ASPCADRAFT_407575"/>
<evidence type="ECO:0000313" key="2">
    <source>
        <dbReference type="Proteomes" id="UP000188318"/>
    </source>
</evidence>
<gene>
    <name evidence="1" type="ORF">ASPCADRAFT_407575</name>
</gene>
<dbReference type="STRING" id="602072.A0A1R3RFX0"/>
<protein>
    <submittedName>
        <fullName evidence="1">Uncharacterized protein</fullName>
    </submittedName>
</protein>
<dbReference type="OMA" id="WIHLAPR"/>
<dbReference type="EMBL" id="KV907504">
    <property type="protein sequence ID" value="OOF93378.1"/>
    <property type="molecule type" value="Genomic_DNA"/>
</dbReference>
<organism evidence="1 2">
    <name type="scientific">Aspergillus carbonarius (strain ITEM 5010)</name>
    <dbReference type="NCBI Taxonomy" id="602072"/>
    <lineage>
        <taxon>Eukaryota</taxon>
        <taxon>Fungi</taxon>
        <taxon>Dikarya</taxon>
        <taxon>Ascomycota</taxon>
        <taxon>Pezizomycotina</taxon>
        <taxon>Eurotiomycetes</taxon>
        <taxon>Eurotiomycetidae</taxon>
        <taxon>Eurotiales</taxon>
        <taxon>Aspergillaceae</taxon>
        <taxon>Aspergillus</taxon>
        <taxon>Aspergillus subgen. Circumdati</taxon>
    </lineage>
</organism>
<keyword evidence="2" id="KW-1185">Reference proteome</keyword>
<proteinExistence type="predicted"/>
<dbReference type="Proteomes" id="UP000188318">
    <property type="component" value="Unassembled WGS sequence"/>
</dbReference>
<accession>A0A1R3RFX0</accession>
<dbReference type="OrthoDB" id="4436899at2759"/>
<reference evidence="2" key="1">
    <citation type="journal article" date="2017" name="Genome Biol.">
        <title>Comparative genomics reveals high biological diversity and specific adaptations in the industrially and medically important fungal genus Aspergillus.</title>
        <authorList>
            <person name="de Vries R.P."/>
            <person name="Riley R."/>
            <person name="Wiebenga A."/>
            <person name="Aguilar-Osorio G."/>
            <person name="Amillis S."/>
            <person name="Uchima C.A."/>
            <person name="Anderluh G."/>
            <person name="Asadollahi M."/>
            <person name="Askin M."/>
            <person name="Barry K."/>
            <person name="Battaglia E."/>
            <person name="Bayram O."/>
            <person name="Benocci T."/>
            <person name="Braus-Stromeyer S.A."/>
            <person name="Caldana C."/>
            <person name="Canovas D."/>
            <person name="Cerqueira G.C."/>
            <person name="Chen F."/>
            <person name="Chen W."/>
            <person name="Choi C."/>
            <person name="Clum A."/>
            <person name="Dos Santos R.A."/>
            <person name="Damasio A.R."/>
            <person name="Diallinas G."/>
            <person name="Emri T."/>
            <person name="Fekete E."/>
            <person name="Flipphi M."/>
            <person name="Freyberg S."/>
            <person name="Gallo A."/>
            <person name="Gournas C."/>
            <person name="Habgood R."/>
            <person name="Hainaut M."/>
            <person name="Harispe M.L."/>
            <person name="Henrissat B."/>
            <person name="Hilden K.S."/>
            <person name="Hope R."/>
            <person name="Hossain A."/>
            <person name="Karabika E."/>
            <person name="Karaffa L."/>
            <person name="Karanyi Z."/>
            <person name="Krasevec N."/>
            <person name="Kuo A."/>
            <person name="Kusch H."/>
            <person name="LaButti K."/>
            <person name="Lagendijk E.L."/>
            <person name="Lapidus A."/>
            <person name="Levasseur A."/>
            <person name="Lindquist E."/>
            <person name="Lipzen A."/>
            <person name="Logrieco A.F."/>
            <person name="MacCabe A."/>
            <person name="Maekelae M.R."/>
            <person name="Malavazi I."/>
            <person name="Melin P."/>
            <person name="Meyer V."/>
            <person name="Mielnichuk N."/>
            <person name="Miskei M."/>
            <person name="Molnar A.P."/>
            <person name="Mule G."/>
            <person name="Ngan C.Y."/>
            <person name="Orejas M."/>
            <person name="Orosz E."/>
            <person name="Ouedraogo J.P."/>
            <person name="Overkamp K.M."/>
            <person name="Park H.-S."/>
            <person name="Perrone G."/>
            <person name="Piumi F."/>
            <person name="Punt P.J."/>
            <person name="Ram A.F."/>
            <person name="Ramon A."/>
            <person name="Rauscher S."/>
            <person name="Record E."/>
            <person name="Riano-Pachon D.M."/>
            <person name="Robert V."/>
            <person name="Roehrig J."/>
            <person name="Ruller R."/>
            <person name="Salamov A."/>
            <person name="Salih N.S."/>
            <person name="Samson R.A."/>
            <person name="Sandor E."/>
            <person name="Sanguinetti M."/>
            <person name="Schuetze T."/>
            <person name="Sepcic K."/>
            <person name="Shelest E."/>
            <person name="Sherlock G."/>
            <person name="Sophianopoulou V."/>
            <person name="Squina F.M."/>
            <person name="Sun H."/>
            <person name="Susca A."/>
            <person name="Todd R.B."/>
            <person name="Tsang A."/>
            <person name="Unkles S.E."/>
            <person name="van de Wiele N."/>
            <person name="van Rossen-Uffink D."/>
            <person name="Oliveira J.V."/>
            <person name="Vesth T.C."/>
            <person name="Visser J."/>
            <person name="Yu J.-H."/>
            <person name="Zhou M."/>
            <person name="Andersen M.R."/>
            <person name="Archer D.B."/>
            <person name="Baker S.E."/>
            <person name="Benoit I."/>
            <person name="Brakhage A.A."/>
            <person name="Braus G.H."/>
            <person name="Fischer R."/>
            <person name="Frisvad J.C."/>
            <person name="Goldman G.H."/>
            <person name="Houbraken J."/>
            <person name="Oakley B."/>
            <person name="Pocsi I."/>
            <person name="Scazzocchio C."/>
            <person name="Seiboth B."/>
            <person name="vanKuyk P.A."/>
            <person name="Wortman J."/>
            <person name="Dyer P.S."/>
            <person name="Grigoriev I.V."/>
        </authorList>
    </citation>
    <scope>NUCLEOTIDE SEQUENCE [LARGE SCALE GENOMIC DNA]</scope>
    <source>
        <strain evidence="2">ITEM 5010</strain>
    </source>
</reference>